<keyword evidence="3" id="KW-0804">Transcription</keyword>
<dbReference type="Gene3D" id="1.10.357.10">
    <property type="entry name" value="Tetracycline Repressor, domain 2"/>
    <property type="match status" value="1"/>
</dbReference>
<dbReference type="PANTHER" id="PTHR30055">
    <property type="entry name" value="HTH-TYPE TRANSCRIPTIONAL REGULATOR RUTR"/>
    <property type="match status" value="1"/>
</dbReference>
<dbReference type="PROSITE" id="PS50977">
    <property type="entry name" value="HTH_TETR_2"/>
    <property type="match status" value="1"/>
</dbReference>
<dbReference type="SUPFAM" id="SSF48498">
    <property type="entry name" value="Tetracyclin repressor-like, C-terminal domain"/>
    <property type="match status" value="1"/>
</dbReference>
<dbReference type="Pfam" id="PF02909">
    <property type="entry name" value="TetR_C_1"/>
    <property type="match status" value="1"/>
</dbReference>
<keyword evidence="2 4" id="KW-0238">DNA-binding</keyword>
<keyword evidence="1" id="KW-0805">Transcription regulation</keyword>
<dbReference type="InterPro" id="IPR001647">
    <property type="entry name" value="HTH_TetR"/>
</dbReference>
<dbReference type="InterPro" id="IPR004111">
    <property type="entry name" value="Repressor_TetR_C"/>
</dbReference>
<dbReference type="SUPFAM" id="SSF46689">
    <property type="entry name" value="Homeodomain-like"/>
    <property type="match status" value="1"/>
</dbReference>
<gene>
    <name evidence="6" type="ORF">GCM10009754_19090</name>
</gene>
<evidence type="ECO:0000256" key="2">
    <source>
        <dbReference type="ARBA" id="ARBA00023125"/>
    </source>
</evidence>
<comment type="caution">
    <text evidence="6">The sequence shown here is derived from an EMBL/GenBank/DDBJ whole genome shotgun (WGS) entry which is preliminary data.</text>
</comment>
<evidence type="ECO:0000313" key="7">
    <source>
        <dbReference type="Proteomes" id="UP001501116"/>
    </source>
</evidence>
<evidence type="ECO:0000259" key="5">
    <source>
        <dbReference type="PROSITE" id="PS50977"/>
    </source>
</evidence>
<reference evidence="6 7" key="1">
    <citation type="journal article" date="2019" name="Int. J. Syst. Evol. Microbiol.">
        <title>The Global Catalogue of Microorganisms (GCM) 10K type strain sequencing project: providing services to taxonomists for standard genome sequencing and annotation.</title>
        <authorList>
            <consortium name="The Broad Institute Genomics Platform"/>
            <consortium name="The Broad Institute Genome Sequencing Center for Infectious Disease"/>
            <person name="Wu L."/>
            <person name="Ma J."/>
        </authorList>
    </citation>
    <scope>NUCLEOTIDE SEQUENCE [LARGE SCALE GENOMIC DNA]</scope>
    <source>
        <strain evidence="6 7">JCM 14545</strain>
    </source>
</reference>
<dbReference type="Proteomes" id="UP001501116">
    <property type="component" value="Unassembled WGS sequence"/>
</dbReference>
<keyword evidence="7" id="KW-1185">Reference proteome</keyword>
<evidence type="ECO:0000256" key="4">
    <source>
        <dbReference type="PROSITE-ProRule" id="PRU00335"/>
    </source>
</evidence>
<protein>
    <submittedName>
        <fullName evidence="6">TetR/AcrR family transcriptional regulator</fullName>
    </submittedName>
</protein>
<dbReference type="Pfam" id="PF00440">
    <property type="entry name" value="TetR_N"/>
    <property type="match status" value="1"/>
</dbReference>
<dbReference type="InterPro" id="IPR050109">
    <property type="entry name" value="HTH-type_TetR-like_transc_reg"/>
</dbReference>
<proteinExistence type="predicted"/>
<evidence type="ECO:0000256" key="3">
    <source>
        <dbReference type="ARBA" id="ARBA00023163"/>
    </source>
</evidence>
<sequence length="233" mass="25351">MDLPTPPWQRTPRRRAVKQPLSQDLVVRAGLDILAKEGIDAVSMRRVAQALDTGPASLYAHVSNKDELDELMFDRILAGVEVPEPDPARWRDQIKELLQAQVQAMLAYPGIAKVAWRTMMIPVGPNALRQGEAQLALLRAGGLSARHAAYASDALSTYAKAFAYEGNAWAWGEVPAAELAERGKQMSDYLRSLPAGTFPNLLETMGMFNGDNASERFVFALDAFLNGLGAASA</sequence>
<feature type="domain" description="HTH tetR-type" evidence="5">
    <location>
        <begin position="20"/>
        <end position="80"/>
    </location>
</feature>
<dbReference type="PANTHER" id="PTHR30055:SF151">
    <property type="entry name" value="TRANSCRIPTIONAL REGULATORY PROTEIN"/>
    <property type="match status" value="1"/>
</dbReference>
<evidence type="ECO:0000313" key="6">
    <source>
        <dbReference type="EMBL" id="GAA1950591.1"/>
    </source>
</evidence>
<feature type="DNA-binding region" description="H-T-H motif" evidence="4">
    <location>
        <begin position="43"/>
        <end position="62"/>
    </location>
</feature>
<dbReference type="RefSeq" id="WP_344415770.1">
    <property type="nucleotide sequence ID" value="NZ_BAAANN010000006.1"/>
</dbReference>
<organism evidence="6 7">
    <name type="scientific">Amycolatopsis minnesotensis</name>
    <dbReference type="NCBI Taxonomy" id="337894"/>
    <lineage>
        <taxon>Bacteria</taxon>
        <taxon>Bacillati</taxon>
        <taxon>Actinomycetota</taxon>
        <taxon>Actinomycetes</taxon>
        <taxon>Pseudonocardiales</taxon>
        <taxon>Pseudonocardiaceae</taxon>
        <taxon>Amycolatopsis</taxon>
    </lineage>
</organism>
<name>A0ABN2QEQ9_9PSEU</name>
<evidence type="ECO:0000256" key="1">
    <source>
        <dbReference type="ARBA" id="ARBA00023015"/>
    </source>
</evidence>
<accession>A0ABN2QEQ9</accession>
<dbReference type="InterPro" id="IPR036271">
    <property type="entry name" value="Tet_transcr_reg_TetR-rel_C_sf"/>
</dbReference>
<dbReference type="EMBL" id="BAAANN010000006">
    <property type="protein sequence ID" value="GAA1950591.1"/>
    <property type="molecule type" value="Genomic_DNA"/>
</dbReference>
<dbReference type="InterPro" id="IPR009057">
    <property type="entry name" value="Homeodomain-like_sf"/>
</dbReference>